<accession>A0AAN7U9E8</accession>
<evidence type="ECO:0000313" key="3">
    <source>
        <dbReference type="EMBL" id="KAK5583796.1"/>
    </source>
</evidence>
<dbReference type="EMBL" id="JAVFKY010000001">
    <property type="protein sequence ID" value="KAK5583796.1"/>
    <property type="molecule type" value="Genomic_DNA"/>
</dbReference>
<feature type="transmembrane region" description="Helical" evidence="1">
    <location>
        <begin position="152"/>
        <end position="173"/>
    </location>
</feature>
<dbReference type="Pfam" id="PF05753">
    <property type="entry name" value="TRAP_beta"/>
    <property type="match status" value="1"/>
</dbReference>
<evidence type="ECO:0000256" key="1">
    <source>
        <dbReference type="SAM" id="Phobius"/>
    </source>
</evidence>
<proteinExistence type="predicted"/>
<evidence type="ECO:0000313" key="4">
    <source>
        <dbReference type="Proteomes" id="UP001344447"/>
    </source>
</evidence>
<evidence type="ECO:0000256" key="2">
    <source>
        <dbReference type="SAM" id="SignalP"/>
    </source>
</evidence>
<name>A0AAN7U9E8_9MYCE</name>
<dbReference type="PANTHER" id="PTHR12861:SF3">
    <property type="entry name" value="TRANSLOCON-ASSOCIATED PROTEIN SUBUNIT BETA"/>
    <property type="match status" value="1"/>
</dbReference>
<dbReference type="AlphaFoldDB" id="A0AAN7U9E8"/>
<evidence type="ECO:0008006" key="5">
    <source>
        <dbReference type="Google" id="ProtNLM"/>
    </source>
</evidence>
<feature type="signal peptide" evidence="2">
    <location>
        <begin position="1"/>
        <end position="22"/>
    </location>
</feature>
<keyword evidence="4" id="KW-1185">Reference proteome</keyword>
<dbReference type="GO" id="GO:0005783">
    <property type="term" value="C:endoplasmic reticulum"/>
    <property type="evidence" value="ECO:0007669"/>
    <property type="project" value="TreeGrafter"/>
</dbReference>
<protein>
    <recommendedName>
        <fullName evidence="5">Translocon-associated protein subunit beta</fullName>
    </recommendedName>
</protein>
<comment type="caution">
    <text evidence="3">The sequence shown here is derived from an EMBL/GenBank/DDBJ whole genome shotgun (WGS) entry which is preliminary data.</text>
</comment>
<sequence>MNFKTVISLFLVIFVSFVYCDGAELLFHKKIVEGPVVGKELPIQFIIYNVGSESAYDISFIDNDFSNAEFEFVSGSSEGKWETLAPNSQIQTNLTVIPKKSGIYSLTSTVLNYRKTQTSSEFTVSSAASYSGMYVESQSDYDKRTSLLVKEWITFFILCAGAIALPYSISTYYKKNYENGIKKQN</sequence>
<organism evidence="3 4">
    <name type="scientific">Dictyostelium firmibasis</name>
    <dbReference type="NCBI Taxonomy" id="79012"/>
    <lineage>
        <taxon>Eukaryota</taxon>
        <taxon>Amoebozoa</taxon>
        <taxon>Evosea</taxon>
        <taxon>Eumycetozoa</taxon>
        <taxon>Dictyostelia</taxon>
        <taxon>Dictyosteliales</taxon>
        <taxon>Dictyosteliaceae</taxon>
        <taxon>Dictyostelium</taxon>
    </lineage>
</organism>
<dbReference type="Proteomes" id="UP001344447">
    <property type="component" value="Unassembled WGS sequence"/>
</dbReference>
<gene>
    <name evidence="3" type="ORF">RB653_005396</name>
</gene>
<keyword evidence="2" id="KW-0732">Signal</keyword>
<keyword evidence="1" id="KW-1133">Transmembrane helix</keyword>
<feature type="chain" id="PRO_5043020289" description="Translocon-associated protein subunit beta" evidence="2">
    <location>
        <begin position="23"/>
        <end position="185"/>
    </location>
</feature>
<keyword evidence="1" id="KW-0812">Transmembrane</keyword>
<keyword evidence="1" id="KW-0472">Membrane</keyword>
<dbReference type="PANTHER" id="PTHR12861">
    <property type="entry name" value="TRANSLOCON-ASSOCIATED PROTEIN, BETA SUBUNIT PRECURSOR TRAP-BETA SIGNAL SEQUENCE RECEPTOR BETA SUBUNIT"/>
    <property type="match status" value="1"/>
</dbReference>
<reference evidence="3 4" key="1">
    <citation type="submission" date="2023-11" db="EMBL/GenBank/DDBJ databases">
        <title>Dfirmibasis_genome.</title>
        <authorList>
            <person name="Edelbroek B."/>
            <person name="Kjellin J."/>
            <person name="Jerlstrom-Hultqvist J."/>
            <person name="Soderbom F."/>
        </authorList>
    </citation>
    <scope>NUCLEOTIDE SEQUENCE [LARGE SCALE GENOMIC DNA]</scope>
    <source>
        <strain evidence="3 4">TNS-C-14</strain>
    </source>
</reference>